<proteinExistence type="inferred from homology"/>
<dbReference type="PANTHER" id="PTHR19850">
    <property type="entry name" value="GUANINE NUCLEOTIDE-BINDING PROTEIN BETA G PROTEIN BETA"/>
    <property type="match status" value="1"/>
</dbReference>
<dbReference type="SUPFAM" id="SSF50978">
    <property type="entry name" value="WD40 repeat-like"/>
    <property type="match status" value="1"/>
</dbReference>
<name>G3AM97_SPAPN</name>
<gene>
    <name evidence="6" type="ORF">SPAPADRAFT_151428</name>
</gene>
<comment type="similarity">
    <text evidence="1">Belongs to the WD repeat G protein beta family.</text>
</comment>
<dbReference type="AlphaFoldDB" id="G3AM97"/>
<dbReference type="InterPro" id="IPR001680">
    <property type="entry name" value="WD40_rpt"/>
</dbReference>
<dbReference type="PROSITE" id="PS00678">
    <property type="entry name" value="WD_REPEATS_1"/>
    <property type="match status" value="1"/>
</dbReference>
<dbReference type="GO" id="GO:0007165">
    <property type="term" value="P:signal transduction"/>
    <property type="evidence" value="ECO:0007669"/>
    <property type="project" value="UniProtKB-KW"/>
</dbReference>
<evidence type="ECO:0000256" key="2">
    <source>
        <dbReference type="ARBA" id="ARBA00022574"/>
    </source>
</evidence>
<dbReference type="OrthoDB" id="10255630at2759"/>
<dbReference type="CDD" id="cd00200">
    <property type="entry name" value="WD40"/>
    <property type="match status" value="1"/>
</dbReference>
<reference evidence="6 7" key="1">
    <citation type="journal article" date="2011" name="Proc. Natl. Acad. Sci. U.S.A.">
        <title>Comparative genomics of xylose-fermenting fungi for enhanced biofuel production.</title>
        <authorList>
            <person name="Wohlbach D.J."/>
            <person name="Kuo A."/>
            <person name="Sato T.K."/>
            <person name="Potts K.M."/>
            <person name="Salamov A.A."/>
            <person name="LaButti K.M."/>
            <person name="Sun H."/>
            <person name="Clum A."/>
            <person name="Pangilinan J.L."/>
            <person name="Lindquist E.A."/>
            <person name="Lucas S."/>
            <person name="Lapidus A."/>
            <person name="Jin M."/>
            <person name="Gunawan C."/>
            <person name="Balan V."/>
            <person name="Dale B.E."/>
            <person name="Jeffries T.W."/>
            <person name="Zinkel R."/>
            <person name="Barry K.W."/>
            <person name="Grigoriev I.V."/>
            <person name="Gasch A.P."/>
        </authorList>
    </citation>
    <scope>NUCLEOTIDE SEQUENCE [LARGE SCALE GENOMIC DNA]</scope>
    <source>
        <strain evidence="7">NRRL Y-27907 / 11-Y1</strain>
    </source>
</reference>
<dbReference type="InterPro" id="IPR020472">
    <property type="entry name" value="WD40_PAC1"/>
</dbReference>
<dbReference type="InterPro" id="IPR015943">
    <property type="entry name" value="WD40/YVTN_repeat-like_dom_sf"/>
</dbReference>
<dbReference type="eggNOG" id="KOG0286">
    <property type="taxonomic scope" value="Eukaryota"/>
</dbReference>
<evidence type="ECO:0000313" key="6">
    <source>
        <dbReference type="EMBL" id="EGW33395.1"/>
    </source>
</evidence>
<dbReference type="Pfam" id="PF00400">
    <property type="entry name" value="WD40"/>
    <property type="match status" value="1"/>
</dbReference>
<dbReference type="InterPro" id="IPR016346">
    <property type="entry name" value="G-protein_beta_1-5"/>
</dbReference>
<dbReference type="EMBL" id="GL996501">
    <property type="protein sequence ID" value="EGW33395.1"/>
    <property type="molecule type" value="Genomic_DNA"/>
</dbReference>
<sequence>MDRNTSLADQIKAAQYQARTLYNDILRLKTHTQNITMQSAARVIAPIPRNSCTLKLYNTLKGHQNKVAKLVWSADSSKILSASQDGYMFIWDPITGFKKHVIQLENTWVLTCSYSADEKLAASGGLDNVCTIYKIKPDTITNPISYRGGNQPNQGIYQKVESVFKGHTAYISECEFIDNSSIVTASGDMTCILWDVTKGRKVRDFIDHVSDILSLAIFPQSIFNANVFISGSADGYAKIWDLRSPTPSQNFFISNSDVNSVKAFPGGGAFITGSDDGLVRLFDMRSDCELSTYNLLAQLQTPGGKISQTFLTRLDDSEWMNSNTSINSAIENQGIYSLDFGKSGRFIYACYSEQGCIVWDTLKNEIVDSVGNDHNNKINQVSVSPDGVALATGSWDTTIKVWSV</sequence>
<feature type="repeat" description="WD" evidence="5">
    <location>
        <begin position="371"/>
        <end position="404"/>
    </location>
</feature>
<dbReference type="PRINTS" id="PR00319">
    <property type="entry name" value="GPROTEINB"/>
</dbReference>
<dbReference type="Gene3D" id="2.130.10.10">
    <property type="entry name" value="YVTN repeat-like/Quinoprotein amine dehydrogenase"/>
    <property type="match status" value="1"/>
</dbReference>
<dbReference type="RefSeq" id="XP_007374910.1">
    <property type="nucleotide sequence ID" value="XM_007374848.1"/>
</dbReference>
<dbReference type="GeneID" id="18870893"/>
<dbReference type="InParanoid" id="G3AM97"/>
<dbReference type="PROSITE" id="PS50082">
    <property type="entry name" value="WD_REPEATS_2"/>
    <property type="match status" value="5"/>
</dbReference>
<evidence type="ECO:0000256" key="1">
    <source>
        <dbReference type="ARBA" id="ARBA00009768"/>
    </source>
</evidence>
<evidence type="ECO:0000313" key="7">
    <source>
        <dbReference type="Proteomes" id="UP000000709"/>
    </source>
</evidence>
<keyword evidence="7" id="KW-1185">Reference proteome</keyword>
<dbReference type="KEGG" id="spaa:SPAPADRAFT_151428"/>
<evidence type="ECO:0000256" key="4">
    <source>
        <dbReference type="ARBA" id="ARBA00023224"/>
    </source>
</evidence>
<dbReference type="FunCoup" id="G3AM97">
    <property type="interactions" value="452"/>
</dbReference>
<dbReference type="OMA" id="PLDSQWV"/>
<keyword evidence="4" id="KW-0807">Transducer</keyword>
<evidence type="ECO:0000256" key="3">
    <source>
        <dbReference type="ARBA" id="ARBA00022737"/>
    </source>
</evidence>
<dbReference type="InterPro" id="IPR019775">
    <property type="entry name" value="WD40_repeat_CS"/>
</dbReference>
<keyword evidence="2 5" id="KW-0853">WD repeat</keyword>
<dbReference type="STRING" id="619300.G3AM97"/>
<dbReference type="InterPro" id="IPR001632">
    <property type="entry name" value="WD40_G-protein_beta-like"/>
</dbReference>
<dbReference type="Proteomes" id="UP000000709">
    <property type="component" value="Unassembled WGS sequence"/>
</dbReference>
<evidence type="ECO:0000256" key="5">
    <source>
        <dbReference type="PROSITE-ProRule" id="PRU00221"/>
    </source>
</evidence>
<feature type="repeat" description="WD" evidence="5">
    <location>
        <begin position="251"/>
        <end position="292"/>
    </location>
</feature>
<feature type="repeat" description="WD" evidence="5">
    <location>
        <begin position="164"/>
        <end position="204"/>
    </location>
</feature>
<dbReference type="HOGENOM" id="CLU_000288_57_34_1"/>
<organism evidence="7">
    <name type="scientific">Spathaspora passalidarum (strain NRRL Y-27907 / 11-Y1)</name>
    <dbReference type="NCBI Taxonomy" id="619300"/>
    <lineage>
        <taxon>Eukaryota</taxon>
        <taxon>Fungi</taxon>
        <taxon>Dikarya</taxon>
        <taxon>Ascomycota</taxon>
        <taxon>Saccharomycotina</taxon>
        <taxon>Pichiomycetes</taxon>
        <taxon>Debaryomycetaceae</taxon>
        <taxon>Spathaspora</taxon>
    </lineage>
</organism>
<dbReference type="PIRSF" id="PIRSF002394">
    <property type="entry name" value="GN-bd_beta"/>
    <property type="match status" value="1"/>
</dbReference>
<dbReference type="PRINTS" id="PR00320">
    <property type="entry name" value="GPROTEINBRPT"/>
</dbReference>
<accession>G3AM97</accession>
<dbReference type="PROSITE" id="PS50294">
    <property type="entry name" value="WD_REPEATS_REGION"/>
    <property type="match status" value="3"/>
</dbReference>
<protein>
    <submittedName>
        <fullName evidence="6">Uncharacterized protein</fullName>
    </submittedName>
</protein>
<feature type="repeat" description="WD" evidence="5">
    <location>
        <begin position="60"/>
        <end position="92"/>
    </location>
</feature>
<dbReference type="InterPro" id="IPR036322">
    <property type="entry name" value="WD40_repeat_dom_sf"/>
</dbReference>
<dbReference type="SMART" id="SM00320">
    <property type="entry name" value="WD40"/>
    <property type="match status" value="7"/>
</dbReference>
<dbReference type="Pfam" id="PF25391">
    <property type="entry name" value="WD40_Gbeta"/>
    <property type="match status" value="1"/>
</dbReference>
<keyword evidence="3" id="KW-0677">Repeat</keyword>
<feature type="repeat" description="WD" evidence="5">
    <location>
        <begin position="205"/>
        <end position="250"/>
    </location>
</feature>